<sequence length="483" mass="54713">MLGHLVRKEVLDHILGLRFLILSTVAALIVWLSLYDGYAYYRDCLNDHRLGQAALEQRMQQLRTAHGWVEDLWAEVSALGFKVHKPPTPMSIFVRGLEPSLGRSVLVTGVEKWLPARSPAAAEPILGVFPPLDLGLIVQVVLSLFVLLFTYDAICGEKEAGTLRLTASLPVPRHRLLLGKLLGTLIPTLAAFGLPLLLGVAVLLLLPEVQFDGPDWVRLGIIFGTFGLYLTAFTLAGLFASCLTHRSATSFVILLAFWVGAVAVLPRLSLIAADQFRPAPSIHELQAKKEAIRVSILEERNRLQAQWREDYSQKNRRSPWDTPEGREADYLNYSRSRREFTPRMKSQQERLDETFHNRYNARLDLAVSLARLSPAFALNNAVVRLAGSGLDRHRRFQAALKDYKDQRDAWFVQTKDRDVLRQRNPAKYGDFKWDISDLPGFMYRDTQPDEDVRTALFDVGILALWGLFFFIGAYVAMLRYDLR</sequence>
<evidence type="ECO:0000313" key="2">
    <source>
        <dbReference type="Proteomes" id="UP000178606"/>
    </source>
</evidence>
<dbReference type="EMBL" id="MFKF01000341">
    <property type="protein sequence ID" value="OGG46113.1"/>
    <property type="molecule type" value="Genomic_DNA"/>
</dbReference>
<evidence type="ECO:0000313" key="1">
    <source>
        <dbReference type="EMBL" id="OGG46113.1"/>
    </source>
</evidence>
<gene>
    <name evidence="1" type="ORF">A3F84_26850</name>
</gene>
<dbReference type="GO" id="GO:0005886">
    <property type="term" value="C:plasma membrane"/>
    <property type="evidence" value="ECO:0007669"/>
    <property type="project" value="UniProtKB-SubCell"/>
</dbReference>
<dbReference type="PANTHER" id="PTHR43471">
    <property type="entry name" value="ABC TRANSPORTER PERMEASE"/>
    <property type="match status" value="1"/>
</dbReference>
<dbReference type="Pfam" id="PF12040">
    <property type="entry name" value="DUF3526"/>
    <property type="match status" value="1"/>
</dbReference>
<organism evidence="1 2">
    <name type="scientific">Handelsmanbacteria sp. (strain RIFCSPLOWO2_12_FULL_64_10)</name>
    <dbReference type="NCBI Taxonomy" id="1817868"/>
    <lineage>
        <taxon>Bacteria</taxon>
        <taxon>Candidatus Handelsmaniibacteriota</taxon>
    </lineage>
</organism>
<accession>A0A1F6CA99</accession>
<proteinExistence type="predicted"/>
<name>A0A1F6CA99_HANXR</name>
<dbReference type="AlphaFoldDB" id="A0A1F6CA99"/>
<comment type="caution">
    <text evidence="1">The sequence shown here is derived from an EMBL/GenBank/DDBJ whole genome shotgun (WGS) entry which is preliminary data.</text>
</comment>
<reference evidence="1 2" key="1">
    <citation type="journal article" date="2016" name="Nat. Commun.">
        <title>Thousands of microbial genomes shed light on interconnected biogeochemical processes in an aquifer system.</title>
        <authorList>
            <person name="Anantharaman K."/>
            <person name="Brown C.T."/>
            <person name="Hug L.A."/>
            <person name="Sharon I."/>
            <person name="Castelle C.J."/>
            <person name="Probst A.J."/>
            <person name="Thomas B.C."/>
            <person name="Singh A."/>
            <person name="Wilkins M.J."/>
            <person name="Karaoz U."/>
            <person name="Brodie E.L."/>
            <person name="Williams K.H."/>
            <person name="Hubbard S.S."/>
            <person name="Banfield J.F."/>
        </authorList>
    </citation>
    <scope>NUCLEOTIDE SEQUENCE [LARGE SCALE GENOMIC DNA]</scope>
    <source>
        <strain evidence="2">RIFCSPLOWO2_12_FULL_64_10</strain>
    </source>
</reference>
<dbReference type="Pfam" id="PF12679">
    <property type="entry name" value="ABC2_membrane_2"/>
    <property type="match status" value="1"/>
</dbReference>
<dbReference type="PANTHER" id="PTHR43471:SF1">
    <property type="entry name" value="ABC TRANSPORTER PERMEASE PROTEIN NOSY-RELATED"/>
    <property type="match status" value="1"/>
</dbReference>
<dbReference type="Proteomes" id="UP000178606">
    <property type="component" value="Unassembled WGS sequence"/>
</dbReference>
<dbReference type="GO" id="GO:0140359">
    <property type="term" value="F:ABC-type transporter activity"/>
    <property type="evidence" value="ECO:0007669"/>
    <property type="project" value="InterPro"/>
</dbReference>
<dbReference type="InterPro" id="IPR021913">
    <property type="entry name" value="DUF3526"/>
</dbReference>
<protein>
    <recommendedName>
        <fullName evidence="3">ABC transporter permease</fullName>
    </recommendedName>
</protein>
<evidence type="ECO:0008006" key="3">
    <source>
        <dbReference type="Google" id="ProtNLM"/>
    </source>
</evidence>